<reference evidence="2" key="1">
    <citation type="submission" date="2020-06" db="EMBL/GenBank/DDBJ databases">
        <authorList>
            <person name="Onetto C."/>
        </authorList>
    </citation>
    <scope>NUCLEOTIDE SEQUENCE</scope>
</reference>
<gene>
    <name evidence="2" type="ORF">AWRI4620_LOCUS6192</name>
</gene>
<name>A0A9N8KJF6_9PEZI</name>
<dbReference type="EMBL" id="CAINUL010000014">
    <property type="protein sequence ID" value="CAD0111937.1"/>
    <property type="molecule type" value="Genomic_DNA"/>
</dbReference>
<accession>A0A9N8KJF6</accession>
<dbReference type="AlphaFoldDB" id="A0A9N8KJF6"/>
<comment type="caution">
    <text evidence="2">The sequence shown here is derived from an EMBL/GenBank/DDBJ whole genome shotgun (WGS) entry which is preliminary data.</text>
</comment>
<keyword evidence="3" id="KW-1185">Reference proteome</keyword>
<evidence type="ECO:0000313" key="3">
    <source>
        <dbReference type="Proteomes" id="UP000745764"/>
    </source>
</evidence>
<dbReference type="OrthoDB" id="4158609at2759"/>
<protein>
    <recommendedName>
        <fullName evidence="4">Conidiation-specific protein 8</fullName>
    </recommendedName>
</protein>
<feature type="compositionally biased region" description="Polar residues" evidence="1">
    <location>
        <begin position="23"/>
        <end position="32"/>
    </location>
</feature>
<organism evidence="2 3">
    <name type="scientific">Aureobasidium uvarum</name>
    <dbReference type="NCBI Taxonomy" id="2773716"/>
    <lineage>
        <taxon>Eukaryota</taxon>
        <taxon>Fungi</taxon>
        <taxon>Dikarya</taxon>
        <taxon>Ascomycota</taxon>
        <taxon>Pezizomycotina</taxon>
        <taxon>Dothideomycetes</taxon>
        <taxon>Dothideomycetidae</taxon>
        <taxon>Dothideales</taxon>
        <taxon>Saccotheciaceae</taxon>
        <taxon>Aureobasidium</taxon>
    </lineage>
</organism>
<sequence>MSSPTDTQSKASFDGERRRSSGGLFNNILSQKRSPDNAAYSARRSSIEDQGPPKGMLGKMWDNASAVRGVGPNAQK</sequence>
<evidence type="ECO:0000256" key="1">
    <source>
        <dbReference type="SAM" id="MobiDB-lite"/>
    </source>
</evidence>
<feature type="compositionally biased region" description="Polar residues" evidence="1">
    <location>
        <begin position="1"/>
        <end position="11"/>
    </location>
</feature>
<proteinExistence type="predicted"/>
<evidence type="ECO:0000313" key="2">
    <source>
        <dbReference type="EMBL" id="CAD0111937.1"/>
    </source>
</evidence>
<evidence type="ECO:0008006" key="4">
    <source>
        <dbReference type="Google" id="ProtNLM"/>
    </source>
</evidence>
<dbReference type="Proteomes" id="UP000745764">
    <property type="component" value="Unassembled WGS sequence"/>
</dbReference>
<feature type="region of interest" description="Disordered" evidence="1">
    <location>
        <begin position="1"/>
        <end position="76"/>
    </location>
</feature>